<dbReference type="HOGENOM" id="CLU_008455_13_8_1"/>
<evidence type="ECO:0000256" key="3">
    <source>
        <dbReference type="ARBA" id="ARBA00022989"/>
    </source>
</evidence>
<dbReference type="PANTHER" id="PTHR23502">
    <property type="entry name" value="MAJOR FACILITATOR SUPERFAMILY"/>
    <property type="match status" value="1"/>
</dbReference>
<feature type="transmembrane region" description="Helical" evidence="5">
    <location>
        <begin position="494"/>
        <end position="512"/>
    </location>
</feature>
<comment type="subcellular location">
    <subcellularLocation>
        <location evidence="1">Membrane</location>
        <topology evidence="1">Multi-pass membrane protein</topology>
    </subcellularLocation>
</comment>
<feature type="transmembrane region" description="Helical" evidence="5">
    <location>
        <begin position="462"/>
        <end position="482"/>
    </location>
</feature>
<feature type="transmembrane region" description="Helical" evidence="5">
    <location>
        <begin position="316"/>
        <end position="340"/>
    </location>
</feature>
<dbReference type="InParanoid" id="A0A0C3BW85"/>
<evidence type="ECO:0008006" key="8">
    <source>
        <dbReference type="Google" id="ProtNLM"/>
    </source>
</evidence>
<protein>
    <recommendedName>
        <fullName evidence="8">Major facilitator superfamily (MFS) profile domain-containing protein</fullName>
    </recommendedName>
</protein>
<dbReference type="InterPro" id="IPR036259">
    <property type="entry name" value="MFS_trans_sf"/>
</dbReference>
<organism evidence="6 7">
    <name type="scientific">Piloderma croceum (strain F 1598)</name>
    <dbReference type="NCBI Taxonomy" id="765440"/>
    <lineage>
        <taxon>Eukaryota</taxon>
        <taxon>Fungi</taxon>
        <taxon>Dikarya</taxon>
        <taxon>Basidiomycota</taxon>
        <taxon>Agaricomycotina</taxon>
        <taxon>Agaricomycetes</taxon>
        <taxon>Agaricomycetidae</taxon>
        <taxon>Atheliales</taxon>
        <taxon>Atheliaceae</taxon>
        <taxon>Piloderma</taxon>
    </lineage>
</organism>
<reference evidence="7" key="2">
    <citation type="submission" date="2015-01" db="EMBL/GenBank/DDBJ databases">
        <title>Evolutionary Origins and Diversification of the Mycorrhizal Mutualists.</title>
        <authorList>
            <consortium name="DOE Joint Genome Institute"/>
            <consortium name="Mycorrhizal Genomics Consortium"/>
            <person name="Kohler A."/>
            <person name="Kuo A."/>
            <person name="Nagy L.G."/>
            <person name="Floudas D."/>
            <person name="Copeland A."/>
            <person name="Barry K.W."/>
            <person name="Cichocki N."/>
            <person name="Veneault-Fourrey C."/>
            <person name="LaButti K."/>
            <person name="Lindquist E.A."/>
            <person name="Lipzen A."/>
            <person name="Lundell T."/>
            <person name="Morin E."/>
            <person name="Murat C."/>
            <person name="Riley R."/>
            <person name="Ohm R."/>
            <person name="Sun H."/>
            <person name="Tunlid A."/>
            <person name="Henrissat B."/>
            <person name="Grigoriev I.V."/>
            <person name="Hibbett D.S."/>
            <person name="Martin F."/>
        </authorList>
    </citation>
    <scope>NUCLEOTIDE SEQUENCE [LARGE SCALE GENOMIC DNA]</scope>
    <source>
        <strain evidence="7">F 1598</strain>
    </source>
</reference>
<dbReference type="Pfam" id="PF07690">
    <property type="entry name" value="MFS_1"/>
    <property type="match status" value="1"/>
</dbReference>
<keyword evidence="7" id="KW-1185">Reference proteome</keyword>
<feature type="transmembrane region" description="Helical" evidence="5">
    <location>
        <begin position="150"/>
        <end position="169"/>
    </location>
</feature>
<dbReference type="EMBL" id="KN832998">
    <property type="protein sequence ID" value="KIM81597.1"/>
    <property type="molecule type" value="Genomic_DNA"/>
</dbReference>
<feature type="transmembrane region" description="Helical" evidence="5">
    <location>
        <begin position="426"/>
        <end position="450"/>
    </location>
</feature>
<keyword evidence="3 5" id="KW-1133">Transmembrane helix</keyword>
<dbReference type="SUPFAM" id="SSF103473">
    <property type="entry name" value="MFS general substrate transporter"/>
    <property type="match status" value="1"/>
</dbReference>
<feature type="transmembrane region" description="Helical" evidence="5">
    <location>
        <begin position="84"/>
        <end position="106"/>
    </location>
</feature>
<keyword evidence="4 5" id="KW-0472">Membrane</keyword>
<dbReference type="AlphaFoldDB" id="A0A0C3BW85"/>
<feature type="transmembrane region" description="Helical" evidence="5">
    <location>
        <begin position="360"/>
        <end position="378"/>
    </location>
</feature>
<evidence type="ECO:0000313" key="7">
    <source>
        <dbReference type="Proteomes" id="UP000054166"/>
    </source>
</evidence>
<gene>
    <name evidence="6" type="ORF">PILCRDRAFT_8638</name>
</gene>
<dbReference type="GO" id="GO:0022857">
    <property type="term" value="F:transmembrane transporter activity"/>
    <property type="evidence" value="ECO:0007669"/>
    <property type="project" value="InterPro"/>
</dbReference>
<name>A0A0C3BW85_PILCF</name>
<feature type="transmembrane region" description="Helical" evidence="5">
    <location>
        <begin position="209"/>
        <end position="232"/>
    </location>
</feature>
<dbReference type="PANTHER" id="PTHR23502:SF22">
    <property type="entry name" value="MAJOR FACILITATOR SUPERFAMILY (MFS) PROFILE DOMAIN-CONTAINING PROTEIN"/>
    <property type="match status" value="1"/>
</dbReference>
<keyword evidence="2 5" id="KW-0812">Transmembrane</keyword>
<evidence type="ECO:0000256" key="4">
    <source>
        <dbReference type="ARBA" id="ARBA00023136"/>
    </source>
</evidence>
<evidence type="ECO:0000256" key="5">
    <source>
        <dbReference type="SAM" id="Phobius"/>
    </source>
</evidence>
<feature type="transmembrane region" description="Helical" evidence="5">
    <location>
        <begin position="399"/>
        <end position="420"/>
    </location>
</feature>
<accession>A0A0C3BW85</accession>
<dbReference type="Proteomes" id="UP000054166">
    <property type="component" value="Unassembled WGS sequence"/>
</dbReference>
<proteinExistence type="predicted"/>
<evidence type="ECO:0000256" key="2">
    <source>
        <dbReference type="ARBA" id="ARBA00022692"/>
    </source>
</evidence>
<dbReference type="OrthoDB" id="2533084at2759"/>
<evidence type="ECO:0000256" key="1">
    <source>
        <dbReference type="ARBA" id="ARBA00004141"/>
    </source>
</evidence>
<feature type="transmembrane region" description="Helical" evidence="5">
    <location>
        <begin position="175"/>
        <end position="197"/>
    </location>
</feature>
<feature type="transmembrane region" description="Helical" evidence="5">
    <location>
        <begin position="126"/>
        <end position="143"/>
    </location>
</feature>
<evidence type="ECO:0000313" key="6">
    <source>
        <dbReference type="EMBL" id="KIM81597.1"/>
    </source>
</evidence>
<dbReference type="STRING" id="765440.A0A0C3BW85"/>
<sequence>MYAHSTEKSAVEDALGSQIDLLSFHEQHAGRLVVDPEKAKIEFGEVFASKLKLTSDGTKILWPQPTDDPDDPQNWSDSRKTVQLVVITLAAIVPDFDGGIGVAALFALAKQYDTTTGVINNLTANWSIFLLGAGGIFAVMLMRKFGRLPILFWSQVIALGFLVGATCSPTLHNFAAFRCLTAFFGTCPQVTGLYVVTDVYPFHLQARKLNIWTMGFIASPFLSPFAFGFLVARTTWRWAYGIGCLYSLVVVLLIAGFMEETMYDRTITPIPQRPSTGRRYRLESLVGITGAKMSKYRSSWYEVILSPFNVLWRPHLLSALIFEAMLFGFSIGITLTQAVFLGSPPPFGFGLTPFAVSGLYGTPIVAVLVGELIGRYLNDWIMNVTIRRNKGVHEAESRLWPCYLAVSLYVCGFVVLGASLQKKLSIGGVIMGWGIAMVAVMINTVAVYAYCNDCFPKRQGEISALSNVARTFGGFSVAYFQIPWATKHGALQTFGVEAATVVGLFVLAVPALQLKGRYLRVGDLDLSGLHELIMRL</sequence>
<reference evidence="6 7" key="1">
    <citation type="submission" date="2014-04" db="EMBL/GenBank/DDBJ databases">
        <authorList>
            <consortium name="DOE Joint Genome Institute"/>
            <person name="Kuo A."/>
            <person name="Tarkka M."/>
            <person name="Buscot F."/>
            <person name="Kohler A."/>
            <person name="Nagy L.G."/>
            <person name="Floudas D."/>
            <person name="Copeland A."/>
            <person name="Barry K.W."/>
            <person name="Cichocki N."/>
            <person name="Veneault-Fourrey C."/>
            <person name="LaButti K."/>
            <person name="Lindquist E.A."/>
            <person name="Lipzen A."/>
            <person name="Lundell T."/>
            <person name="Morin E."/>
            <person name="Murat C."/>
            <person name="Sun H."/>
            <person name="Tunlid A."/>
            <person name="Henrissat B."/>
            <person name="Grigoriev I.V."/>
            <person name="Hibbett D.S."/>
            <person name="Martin F."/>
            <person name="Nordberg H.P."/>
            <person name="Cantor M.N."/>
            <person name="Hua S.X."/>
        </authorList>
    </citation>
    <scope>NUCLEOTIDE SEQUENCE [LARGE SCALE GENOMIC DNA]</scope>
    <source>
        <strain evidence="6 7">F 1598</strain>
    </source>
</reference>
<dbReference type="InterPro" id="IPR011701">
    <property type="entry name" value="MFS"/>
</dbReference>
<dbReference type="Gene3D" id="1.20.1250.20">
    <property type="entry name" value="MFS general substrate transporter like domains"/>
    <property type="match status" value="1"/>
</dbReference>
<feature type="transmembrane region" description="Helical" evidence="5">
    <location>
        <begin position="238"/>
        <end position="258"/>
    </location>
</feature>
<dbReference type="GO" id="GO:0005886">
    <property type="term" value="C:plasma membrane"/>
    <property type="evidence" value="ECO:0007669"/>
    <property type="project" value="TreeGrafter"/>
</dbReference>